<dbReference type="InterPro" id="IPR042098">
    <property type="entry name" value="TauD-like_sf"/>
</dbReference>
<gene>
    <name evidence="2" type="ORF">EXN22_24620</name>
</gene>
<protein>
    <submittedName>
        <fullName evidence="2">Uncharacterized protein</fullName>
    </submittedName>
</protein>
<dbReference type="Gene3D" id="3.60.130.10">
    <property type="entry name" value="Clavaminate synthase-like"/>
    <property type="match status" value="1"/>
</dbReference>
<keyword evidence="1" id="KW-0560">Oxidoreductase</keyword>
<evidence type="ECO:0000313" key="3">
    <source>
        <dbReference type="Proteomes" id="UP000291130"/>
    </source>
</evidence>
<keyword evidence="3" id="KW-1185">Reference proteome</keyword>
<dbReference type="Proteomes" id="UP000291130">
    <property type="component" value="Chromosome"/>
</dbReference>
<reference evidence="2 3" key="1">
    <citation type="submission" date="2019-02" db="EMBL/GenBank/DDBJ databases">
        <title>Complete genome sequence of Pseudomonas sp. SNU WT1 isolated from rainbow trout.</title>
        <authorList>
            <person name="Oh W.T."/>
            <person name="Park S.C."/>
        </authorList>
    </citation>
    <scope>NUCLEOTIDE SEQUENCE [LARGE SCALE GENOMIC DNA]</scope>
    <source>
        <strain evidence="2 3">SNU WT1</strain>
    </source>
</reference>
<dbReference type="GO" id="GO:0016706">
    <property type="term" value="F:2-oxoglutarate-dependent dioxygenase activity"/>
    <property type="evidence" value="ECO:0007669"/>
    <property type="project" value="UniProtKB-ARBA"/>
</dbReference>
<name>A0A411MPH4_9PSED</name>
<sequence length="347" mass="37723">MQDSEVAYLSFDQDQARSLAAASQNLADLGGPQAPDVASQARLWAQRLLPTLDASQKAVLQRFADGQLSALMFSNMTCPGADPLPEHLPDLDLLAQSERCLYLAARNQLLLELVRYRAFAFDIDNEGQVVRLVGNFKGGGSVARPGEDHNTQVELSSHAGLRLGPHTEAPYNCSVDASDGRSPAPSALILTARWNPANEPTRIIPLRGIIEQLGSLHALALTSASFDFTRSECFVAGQGDAGKATSMLQFDANGGFSLRYNSYRFSLNDNASDTAARAFDAFQALVSDARPLPFVLQPESALLINNCRALHGRDILQDNRRLLVRLFGYSRFAQPVVLKDDPLLVRG</sequence>
<dbReference type="EMBL" id="CP035952">
    <property type="protein sequence ID" value="QBF28715.1"/>
    <property type="molecule type" value="Genomic_DNA"/>
</dbReference>
<dbReference type="SUPFAM" id="SSF51197">
    <property type="entry name" value="Clavaminate synthase-like"/>
    <property type="match status" value="1"/>
</dbReference>
<proteinExistence type="predicted"/>
<accession>A0A411MPH4</accession>
<dbReference type="AlphaFoldDB" id="A0A411MPH4"/>
<evidence type="ECO:0000256" key="1">
    <source>
        <dbReference type="ARBA" id="ARBA00023002"/>
    </source>
</evidence>
<evidence type="ECO:0000313" key="2">
    <source>
        <dbReference type="EMBL" id="QBF28715.1"/>
    </source>
</evidence>
<dbReference type="RefSeq" id="WP_130266494.1">
    <property type="nucleotide sequence ID" value="NZ_CP035952.1"/>
</dbReference>
<organism evidence="2 3">
    <name type="scientific">Pseudomonas tructae</name>
    <dbReference type="NCBI Taxonomy" id="2518644"/>
    <lineage>
        <taxon>Bacteria</taxon>
        <taxon>Pseudomonadati</taxon>
        <taxon>Pseudomonadota</taxon>
        <taxon>Gammaproteobacteria</taxon>
        <taxon>Pseudomonadales</taxon>
        <taxon>Pseudomonadaceae</taxon>
        <taxon>Pseudomonas</taxon>
    </lineage>
</organism>
<dbReference type="OrthoDB" id="6994365at2"/>
<dbReference type="KEGG" id="ptk:EXN22_24620"/>